<dbReference type="PANTHER" id="PTHR43739">
    <property type="entry name" value="XYLOGLUCANASE (EUROFUNG)"/>
    <property type="match status" value="1"/>
</dbReference>
<dbReference type="PANTHER" id="PTHR43739:SF5">
    <property type="entry name" value="EXO-ALPHA-SIALIDASE"/>
    <property type="match status" value="1"/>
</dbReference>
<dbReference type="GO" id="GO:0010411">
    <property type="term" value="P:xyloglucan metabolic process"/>
    <property type="evidence" value="ECO:0007669"/>
    <property type="project" value="TreeGrafter"/>
</dbReference>
<gene>
    <name evidence="1" type="ORF">A3D72_01200</name>
</gene>
<dbReference type="EMBL" id="MGDZ01000063">
    <property type="protein sequence ID" value="OGL72443.1"/>
    <property type="molecule type" value="Genomic_DNA"/>
</dbReference>
<protein>
    <recommendedName>
        <fullName evidence="3">Photosynthesis system II assembly factor Ycf48/Hcf136-like domain-containing protein</fullName>
    </recommendedName>
</protein>
<dbReference type="AlphaFoldDB" id="A0A1F7U2D1"/>
<dbReference type="Proteomes" id="UP000176303">
    <property type="component" value="Unassembled WGS sequence"/>
</dbReference>
<reference evidence="1 2" key="1">
    <citation type="journal article" date="2016" name="Nat. Commun.">
        <title>Thousands of microbial genomes shed light on interconnected biogeochemical processes in an aquifer system.</title>
        <authorList>
            <person name="Anantharaman K."/>
            <person name="Brown C.T."/>
            <person name="Hug L.A."/>
            <person name="Sharon I."/>
            <person name="Castelle C.J."/>
            <person name="Probst A.J."/>
            <person name="Thomas B.C."/>
            <person name="Singh A."/>
            <person name="Wilkins M.J."/>
            <person name="Karaoz U."/>
            <person name="Brodie E.L."/>
            <person name="Williams K.H."/>
            <person name="Hubbard S.S."/>
            <person name="Banfield J.F."/>
        </authorList>
    </citation>
    <scope>NUCLEOTIDE SEQUENCE [LARGE SCALE GENOMIC DNA]</scope>
</reference>
<evidence type="ECO:0000313" key="1">
    <source>
        <dbReference type="EMBL" id="OGL72443.1"/>
    </source>
</evidence>
<accession>A0A1F7U2D1</accession>
<comment type="caution">
    <text evidence="1">The sequence shown here is derived from an EMBL/GenBank/DDBJ whole genome shotgun (WGS) entry which is preliminary data.</text>
</comment>
<dbReference type="STRING" id="1802391.A3D72_01200"/>
<dbReference type="InterPro" id="IPR052025">
    <property type="entry name" value="Xyloglucanase_GH74"/>
</dbReference>
<proteinExistence type="predicted"/>
<dbReference type="SUPFAM" id="SSF110296">
    <property type="entry name" value="Oligoxyloglucan reducing end-specific cellobiohydrolase"/>
    <property type="match status" value="2"/>
</dbReference>
<dbReference type="CDD" id="cd15482">
    <property type="entry name" value="Sialidase_non-viral"/>
    <property type="match status" value="1"/>
</dbReference>
<dbReference type="Gene3D" id="2.130.10.10">
    <property type="entry name" value="YVTN repeat-like/Quinoprotein amine dehydrogenase"/>
    <property type="match status" value="2"/>
</dbReference>
<organism evidence="1 2">
    <name type="scientific">Candidatus Uhrbacteria bacterium RIFCSPHIGHO2_02_FULL_57_19</name>
    <dbReference type="NCBI Taxonomy" id="1802391"/>
    <lineage>
        <taxon>Bacteria</taxon>
        <taxon>Candidatus Uhriibacteriota</taxon>
    </lineage>
</organism>
<evidence type="ECO:0000313" key="2">
    <source>
        <dbReference type="Proteomes" id="UP000176303"/>
    </source>
</evidence>
<dbReference type="PROSITE" id="PS51257">
    <property type="entry name" value="PROKAR_LIPOPROTEIN"/>
    <property type="match status" value="1"/>
</dbReference>
<name>A0A1F7U2D1_9BACT</name>
<sequence>MRHSKLIIPLAAIALLGAGCPVGIKQQATGADGGLYRSQDSGDTWEHPAAVPTAKGVGTIAGVDAMAIAFDPSDPRAVYLGTAANGLLYSYDDGSSWTQAAGIASGRVPAVAVSPADKCTVYAALANRAMKSTDCNRSYQIAYVDSRAEANVTALVVDGYNPSQVYIGTETGEVLRSADSGATWAVLKRFDDPVRKIVISSRDSRTILVGLRSRGISRTTDAGATWTDLVRNLDNFSAARIFADLTEIPSEERAYLHASRFGLLKTSDNGDTWQAMNILTPPESVTIYSLAVNPRNGNEIYYGTANTLYRSGDGGQSWVTKKLPTSRAAAALAVDPEAGNILYMGAARLQK</sequence>
<evidence type="ECO:0008006" key="3">
    <source>
        <dbReference type="Google" id="ProtNLM"/>
    </source>
</evidence>
<dbReference type="InterPro" id="IPR015943">
    <property type="entry name" value="WD40/YVTN_repeat-like_dom_sf"/>
</dbReference>